<proteinExistence type="predicted"/>
<sequence>MCIGACTPSVEFGIPKVVAWTYSNASELMTRPNSRSPQMVFTGATSPAGSESIVSLFTNYKTTPSVGLLVHTYAYR</sequence>
<dbReference type="AlphaFoldDB" id="A0A1J8PNZ7"/>
<organism evidence="1 2">
    <name type="scientific">Rhizopogon vesiculosus</name>
    <dbReference type="NCBI Taxonomy" id="180088"/>
    <lineage>
        <taxon>Eukaryota</taxon>
        <taxon>Fungi</taxon>
        <taxon>Dikarya</taxon>
        <taxon>Basidiomycota</taxon>
        <taxon>Agaricomycotina</taxon>
        <taxon>Agaricomycetes</taxon>
        <taxon>Agaricomycetidae</taxon>
        <taxon>Boletales</taxon>
        <taxon>Suillineae</taxon>
        <taxon>Rhizopogonaceae</taxon>
        <taxon>Rhizopogon</taxon>
    </lineage>
</organism>
<dbReference type="Proteomes" id="UP000183567">
    <property type="component" value="Unassembled WGS sequence"/>
</dbReference>
<keyword evidence="2" id="KW-1185">Reference proteome</keyword>
<accession>A0A1J8PNZ7</accession>
<dbReference type="EMBL" id="LVVM01005403">
    <property type="protein sequence ID" value="OJA10637.1"/>
    <property type="molecule type" value="Genomic_DNA"/>
</dbReference>
<protein>
    <submittedName>
        <fullName evidence="1">Uncharacterized protein</fullName>
    </submittedName>
</protein>
<comment type="caution">
    <text evidence="1">The sequence shown here is derived from an EMBL/GenBank/DDBJ whole genome shotgun (WGS) entry which is preliminary data.</text>
</comment>
<evidence type="ECO:0000313" key="1">
    <source>
        <dbReference type="EMBL" id="OJA10637.1"/>
    </source>
</evidence>
<gene>
    <name evidence="1" type="ORF">AZE42_04530</name>
</gene>
<name>A0A1J8PNZ7_9AGAM</name>
<reference evidence="1 2" key="1">
    <citation type="submission" date="2016-03" db="EMBL/GenBank/DDBJ databases">
        <title>Comparative genomics of the ectomycorrhizal sister species Rhizopogon vinicolor and Rhizopogon vesiculosus (Basidiomycota: Boletales) reveals a divergence of the mating type B locus.</title>
        <authorList>
            <person name="Mujic A.B."/>
            <person name="Kuo A."/>
            <person name="Tritt A."/>
            <person name="Lipzen A."/>
            <person name="Chen C."/>
            <person name="Johnson J."/>
            <person name="Sharma A."/>
            <person name="Barry K."/>
            <person name="Grigoriev I.V."/>
            <person name="Spatafora J.W."/>
        </authorList>
    </citation>
    <scope>NUCLEOTIDE SEQUENCE [LARGE SCALE GENOMIC DNA]</scope>
    <source>
        <strain evidence="1 2">AM-OR11-056</strain>
    </source>
</reference>
<evidence type="ECO:0000313" key="2">
    <source>
        <dbReference type="Proteomes" id="UP000183567"/>
    </source>
</evidence>